<keyword evidence="7 12" id="KW-1133">Transmembrane helix</keyword>
<dbReference type="GO" id="GO:0045259">
    <property type="term" value="C:proton-transporting ATP synthase complex"/>
    <property type="evidence" value="ECO:0007669"/>
    <property type="project" value="UniProtKB-KW"/>
</dbReference>
<dbReference type="CDD" id="cd00310">
    <property type="entry name" value="ATP-synt_Fo_a_6"/>
    <property type="match status" value="1"/>
</dbReference>
<dbReference type="AlphaFoldDB" id="A0A6H2U258"/>
<dbReference type="Gene3D" id="1.20.120.220">
    <property type="entry name" value="ATP synthase, F0 complex, subunit A"/>
    <property type="match status" value="1"/>
</dbReference>
<keyword evidence="13" id="KW-0496">Mitochondrion</keyword>
<evidence type="ECO:0000256" key="2">
    <source>
        <dbReference type="ARBA" id="ARBA00006810"/>
    </source>
</evidence>
<dbReference type="EMBL" id="MN528027">
    <property type="protein sequence ID" value="QID02653.1"/>
    <property type="molecule type" value="Genomic_DNA"/>
</dbReference>
<dbReference type="PRINTS" id="PR00123">
    <property type="entry name" value="ATPASEA"/>
</dbReference>
<feature type="transmembrane region" description="Helical" evidence="12">
    <location>
        <begin position="137"/>
        <end position="159"/>
    </location>
</feature>
<proteinExistence type="inferred from homology"/>
<feature type="transmembrane region" description="Helical" evidence="12">
    <location>
        <begin position="196"/>
        <end position="222"/>
    </location>
</feature>
<dbReference type="GO" id="GO:0046933">
    <property type="term" value="F:proton-transporting ATP synthase activity, rotational mechanism"/>
    <property type="evidence" value="ECO:0007669"/>
    <property type="project" value="TreeGrafter"/>
</dbReference>
<feature type="transmembrane region" description="Helical" evidence="12">
    <location>
        <begin position="21"/>
        <end position="42"/>
    </location>
</feature>
<keyword evidence="4" id="KW-0138">CF(0)</keyword>
<geneLocation type="mitochondrion" evidence="13"/>
<evidence type="ECO:0000256" key="7">
    <source>
        <dbReference type="ARBA" id="ARBA00022989"/>
    </source>
</evidence>
<dbReference type="PANTHER" id="PTHR11410">
    <property type="entry name" value="ATP SYNTHASE SUBUNIT A"/>
    <property type="match status" value="1"/>
</dbReference>
<comment type="similarity">
    <text evidence="2">Belongs to the ATPase A chain family.</text>
</comment>
<evidence type="ECO:0000256" key="6">
    <source>
        <dbReference type="ARBA" id="ARBA00022781"/>
    </source>
</evidence>
<evidence type="ECO:0000313" key="13">
    <source>
        <dbReference type="EMBL" id="QID02653.1"/>
    </source>
</evidence>
<evidence type="ECO:0000256" key="1">
    <source>
        <dbReference type="ARBA" id="ARBA00004141"/>
    </source>
</evidence>
<feature type="transmembrane region" description="Helical" evidence="12">
    <location>
        <begin position="77"/>
        <end position="96"/>
    </location>
</feature>
<dbReference type="NCBIfam" id="TIGR01131">
    <property type="entry name" value="ATP_synt_6_or_A"/>
    <property type="match status" value="1"/>
</dbReference>
<protein>
    <recommendedName>
        <fullName evidence="11">ATP synthase subunit a</fullName>
    </recommendedName>
</protein>
<keyword evidence="10" id="KW-0066">ATP synthesis</keyword>
<dbReference type="PANTHER" id="PTHR11410:SF0">
    <property type="entry name" value="ATP SYNTHASE SUBUNIT A"/>
    <property type="match status" value="1"/>
</dbReference>
<dbReference type="GO" id="GO:0005743">
    <property type="term" value="C:mitochondrial inner membrane"/>
    <property type="evidence" value="ECO:0007669"/>
    <property type="project" value="UniProtKB-SubCell"/>
</dbReference>
<dbReference type="InterPro" id="IPR045083">
    <property type="entry name" value="ATP_synth_F0_asu_bact/mt"/>
</dbReference>
<evidence type="ECO:0000256" key="11">
    <source>
        <dbReference type="RuleBase" id="RU004450"/>
    </source>
</evidence>
<keyword evidence="6" id="KW-0375">Hydrogen ion transport</keyword>
<dbReference type="InterPro" id="IPR035908">
    <property type="entry name" value="F0_ATP_A_sf"/>
</dbReference>
<evidence type="ECO:0000256" key="5">
    <source>
        <dbReference type="ARBA" id="ARBA00022692"/>
    </source>
</evidence>
<comment type="subcellular location">
    <subcellularLocation>
        <location evidence="1">Membrane</location>
        <topology evidence="1">Multi-pass membrane protein</topology>
    </subcellularLocation>
    <subcellularLocation>
        <location evidence="11">Mitochondrion inner membrane</location>
        <topology evidence="11">Multi-pass membrane protein</topology>
    </subcellularLocation>
</comment>
<keyword evidence="8" id="KW-0406">Ion transport</keyword>
<organism evidence="13">
    <name type="scientific">Scrobicularia plana</name>
    <dbReference type="NCBI Taxonomy" id="665965"/>
    <lineage>
        <taxon>Eukaryota</taxon>
        <taxon>Metazoa</taxon>
        <taxon>Spiralia</taxon>
        <taxon>Lophotrochozoa</taxon>
        <taxon>Mollusca</taxon>
        <taxon>Bivalvia</taxon>
        <taxon>Autobranchia</taxon>
        <taxon>Heteroconchia</taxon>
        <taxon>Euheterodonta</taxon>
        <taxon>Imparidentia</taxon>
        <taxon>Neoheterodontei</taxon>
        <taxon>Cardiida</taxon>
        <taxon>Tellinoidea</taxon>
        <taxon>Scrobiculariidae</taxon>
        <taxon>Scrobicularia</taxon>
    </lineage>
</organism>
<dbReference type="InterPro" id="IPR000568">
    <property type="entry name" value="ATP_synth_F0_asu"/>
</dbReference>
<evidence type="ECO:0000256" key="12">
    <source>
        <dbReference type="SAM" id="Phobius"/>
    </source>
</evidence>
<dbReference type="Pfam" id="PF00119">
    <property type="entry name" value="ATP-synt_A"/>
    <property type="match status" value="1"/>
</dbReference>
<keyword evidence="5 12" id="KW-0812">Transmembrane</keyword>
<evidence type="ECO:0000256" key="4">
    <source>
        <dbReference type="ARBA" id="ARBA00022547"/>
    </source>
</evidence>
<evidence type="ECO:0000256" key="8">
    <source>
        <dbReference type="ARBA" id="ARBA00023065"/>
    </source>
</evidence>
<sequence>MMADAFSMFDYGGGFELMENFSWLIVFVILVLTFQGEAIWLVPSYFSLALEKVVLFFGTSCGKSNCLLGFSMACSSLFFYLSVVGVIGIFPYSFCVTAHFSHNLSISLVLWLSCLFVGFGVSLKSFSASVVPGGLEWLPSSLISVFEVLSILSRSLTLGARLTMNMIAGKLILCIGSSFLGSAMVSGVILSPMGFVFLAAMLVLAGWEMVVGVVQAYILTFLTVQYMNEISLYG</sequence>
<accession>A0A6H2U258</accession>
<evidence type="ECO:0000256" key="3">
    <source>
        <dbReference type="ARBA" id="ARBA00022448"/>
    </source>
</evidence>
<gene>
    <name evidence="13" type="primary">ATP6</name>
</gene>
<feature type="transmembrane region" description="Helical" evidence="12">
    <location>
        <begin position="108"/>
        <end position="131"/>
    </location>
</feature>
<keyword evidence="9 12" id="KW-0472">Membrane</keyword>
<keyword evidence="3" id="KW-0813">Transport</keyword>
<evidence type="ECO:0000256" key="10">
    <source>
        <dbReference type="ARBA" id="ARBA00023310"/>
    </source>
</evidence>
<dbReference type="SUPFAM" id="SSF81336">
    <property type="entry name" value="F1F0 ATP synthase subunit A"/>
    <property type="match status" value="1"/>
</dbReference>
<evidence type="ECO:0000256" key="9">
    <source>
        <dbReference type="ARBA" id="ARBA00023136"/>
    </source>
</evidence>
<reference evidence="13" key="1">
    <citation type="submission" date="2019-09" db="EMBL/GenBank/DDBJ databases">
        <title>Unorthodox features in two venerid bivalves with doubly uniparental inheritance of mitochondria.</title>
        <authorList>
            <person name="Capt C."/>
            <person name="Bouvet K."/>
            <person name="Guerra D."/>
            <person name="Robicheau B.M."/>
            <person name="Stewart D.T."/>
            <person name="Pante E."/>
            <person name="Breton S."/>
        </authorList>
    </citation>
    <scope>NUCLEOTIDE SEQUENCE</scope>
</reference>
<name>A0A6H2U258_9BIVA</name>
<feature type="transmembrane region" description="Helical" evidence="12">
    <location>
        <begin position="171"/>
        <end position="190"/>
    </location>
</feature>